<dbReference type="PATRIC" id="fig|1200793.3.peg.542"/>
<keyword evidence="3" id="KW-1185">Reference proteome</keyword>
<feature type="compositionally biased region" description="Basic and acidic residues" evidence="1">
    <location>
        <begin position="179"/>
        <end position="195"/>
    </location>
</feature>
<dbReference type="EMBL" id="ALIF01000001">
    <property type="protein sequence ID" value="EJO16649.1"/>
    <property type="molecule type" value="Genomic_DNA"/>
</dbReference>
<protein>
    <submittedName>
        <fullName evidence="2">Uncharacterized protein</fullName>
    </submittedName>
</protein>
<feature type="region of interest" description="Disordered" evidence="1">
    <location>
        <begin position="173"/>
        <end position="195"/>
    </location>
</feature>
<comment type="caution">
    <text evidence="2">The sequence shown here is derived from an EMBL/GenBank/DDBJ whole genome shotgun (WGS) entry which is preliminary data.</text>
</comment>
<evidence type="ECO:0000313" key="3">
    <source>
        <dbReference type="Proteomes" id="UP000006983"/>
    </source>
</evidence>
<proteinExistence type="predicted"/>
<dbReference type="Proteomes" id="UP000006983">
    <property type="component" value="Unassembled WGS sequence"/>
</dbReference>
<dbReference type="AlphaFoldDB" id="J7TQQ7"/>
<gene>
    <name evidence="2" type="ORF">RSSL_01633</name>
</gene>
<reference evidence="2 3" key="1">
    <citation type="journal article" date="2012" name="J. Bacteriol.">
        <title>Genome Sequence of the Lantibiotic Bacteriocin Producer Streptococcus salivarius Strain K12.</title>
        <authorList>
            <person name="Barretto C."/>
            <person name="Alvarez-Martin P."/>
            <person name="Foata F."/>
            <person name="Renault P."/>
            <person name="Berger B."/>
        </authorList>
    </citation>
    <scope>NUCLEOTIDE SEQUENCE [LARGE SCALE GENOMIC DNA]</scope>
    <source>
        <strain evidence="2 3">K12</strain>
    </source>
</reference>
<organism evidence="2 3">
    <name type="scientific">Streptococcus salivarius K12</name>
    <dbReference type="NCBI Taxonomy" id="1200793"/>
    <lineage>
        <taxon>Bacteria</taxon>
        <taxon>Bacillati</taxon>
        <taxon>Bacillota</taxon>
        <taxon>Bacilli</taxon>
        <taxon>Lactobacillales</taxon>
        <taxon>Streptococcaceae</taxon>
        <taxon>Streptococcus</taxon>
    </lineage>
</organism>
<sequence>MSCIRSILVSKHTDFILTPITTILEEAVAATNSIGDGIETYPLCDYILQATFLKMTGFQEQKMKCIAWELGTNDFEFRYWWLEKANLGTYSAYDQKNSIYKEFCQVLKRINIDFGINEINKQILLENTTQKIDEIFKDSNLISWVRADFSYFVSDDWIDTDQFLKDEKNMFVSMPNENNRPKKPEKKEGDSEQGYEDKLRDYNKKYTIYIKNIEHNLKCKYENMYNQRNRLAHNTLSYQQNLPTLTKLVNETQASRNYFIWFGLLTLIDNIFIELYQLYQDGLEDKLDY</sequence>
<evidence type="ECO:0000256" key="1">
    <source>
        <dbReference type="SAM" id="MobiDB-lite"/>
    </source>
</evidence>
<accession>J7TQQ7</accession>
<name>J7TQQ7_STRSL</name>
<evidence type="ECO:0000313" key="2">
    <source>
        <dbReference type="EMBL" id="EJO16649.1"/>
    </source>
</evidence>